<sequence length="108" mass="11563">MALKALSAQERSDALAKAAKARALRAQAKERLRKGELGIAGLISRAAEDEALARMRVLELLEAVPGIGPVRAAAIMKELGIAASRRLRGLGVHQTRALIDFMEDKHGV</sequence>
<protein>
    <recommendedName>
        <fullName evidence="1">Integration host factor-like helix-two turn-helix domain-containing protein</fullName>
    </recommendedName>
</protein>
<dbReference type="RefSeq" id="WP_074591493.1">
    <property type="nucleotide sequence ID" value="NZ_FNEI01000023.1"/>
</dbReference>
<gene>
    <name evidence="2" type="ORF">SAMN05216555_12314</name>
</gene>
<dbReference type="InterPro" id="IPR055201">
    <property type="entry name" value="IHF-like_H2TH"/>
</dbReference>
<dbReference type="SUPFAM" id="SSF46946">
    <property type="entry name" value="S13-like H2TH domain"/>
    <property type="match status" value="1"/>
</dbReference>
<feature type="domain" description="Integration host factor-like helix-two turn-helix" evidence="1">
    <location>
        <begin position="32"/>
        <end position="99"/>
    </location>
</feature>
<dbReference type="Pfam" id="PF22525">
    <property type="entry name" value="H2TH_5"/>
    <property type="match status" value="1"/>
</dbReference>
<dbReference type="GO" id="GO:0003676">
    <property type="term" value="F:nucleic acid binding"/>
    <property type="evidence" value="ECO:0007669"/>
    <property type="project" value="InterPro"/>
</dbReference>
<organism evidence="2 3">
    <name type="scientific">Arthrobacter cupressi</name>
    <dbReference type="NCBI Taxonomy" id="1045773"/>
    <lineage>
        <taxon>Bacteria</taxon>
        <taxon>Bacillati</taxon>
        <taxon>Actinomycetota</taxon>
        <taxon>Actinomycetes</taxon>
        <taxon>Micrococcales</taxon>
        <taxon>Micrococcaceae</taxon>
        <taxon>Arthrobacter</taxon>
    </lineage>
</organism>
<dbReference type="EMBL" id="FNEI01000023">
    <property type="protein sequence ID" value="SDJ99095.1"/>
    <property type="molecule type" value="Genomic_DNA"/>
</dbReference>
<proteinExistence type="predicted"/>
<dbReference type="Proteomes" id="UP000182130">
    <property type="component" value="Unassembled WGS sequence"/>
</dbReference>
<dbReference type="OrthoDB" id="3197442at2"/>
<accession>A0A1G8YA37</accession>
<dbReference type="STRING" id="1045773.SAMN05216555_12314"/>
<reference evidence="3" key="1">
    <citation type="submission" date="2016-10" db="EMBL/GenBank/DDBJ databases">
        <authorList>
            <person name="Varghese N."/>
            <person name="Submissions S."/>
        </authorList>
    </citation>
    <scope>NUCLEOTIDE SEQUENCE [LARGE SCALE GENOMIC DNA]</scope>
    <source>
        <strain evidence="3">CGMCC 1.10783</strain>
    </source>
</reference>
<dbReference type="InterPro" id="IPR047806">
    <property type="entry name" value="IHF_actinobact"/>
</dbReference>
<evidence type="ECO:0000313" key="2">
    <source>
        <dbReference type="EMBL" id="SDJ99095.1"/>
    </source>
</evidence>
<dbReference type="AlphaFoldDB" id="A0A1G8YA37"/>
<dbReference type="NCBIfam" id="NF041260">
    <property type="entry name" value="actino_IHF"/>
    <property type="match status" value="1"/>
</dbReference>
<name>A0A1G8YA37_9MICC</name>
<dbReference type="InterPro" id="IPR010979">
    <property type="entry name" value="Ribosomal_uS13-like_H2TH"/>
</dbReference>
<keyword evidence="3" id="KW-1185">Reference proteome</keyword>
<dbReference type="Gene3D" id="1.10.8.50">
    <property type="match status" value="1"/>
</dbReference>
<evidence type="ECO:0000313" key="3">
    <source>
        <dbReference type="Proteomes" id="UP000182130"/>
    </source>
</evidence>
<evidence type="ECO:0000259" key="1">
    <source>
        <dbReference type="Pfam" id="PF22525"/>
    </source>
</evidence>